<dbReference type="STRING" id="1182545.A0A072P8H1"/>
<evidence type="ECO:0000313" key="5">
    <source>
        <dbReference type="Proteomes" id="UP000027920"/>
    </source>
</evidence>
<dbReference type="GO" id="GO:0008270">
    <property type="term" value="F:zinc ion binding"/>
    <property type="evidence" value="ECO:0007669"/>
    <property type="project" value="InterPro"/>
</dbReference>
<accession>A0A072P8H1</accession>
<evidence type="ECO:0000259" key="3">
    <source>
        <dbReference type="Pfam" id="PF04082"/>
    </source>
</evidence>
<feature type="domain" description="Xylanolytic transcriptional activator regulatory" evidence="3">
    <location>
        <begin position="4"/>
        <end position="129"/>
    </location>
</feature>
<name>A0A072P8H1_9EURO</name>
<dbReference type="CDD" id="cd12148">
    <property type="entry name" value="fungal_TF_MHR"/>
    <property type="match status" value="1"/>
</dbReference>
<dbReference type="EMBL" id="AMGV01000007">
    <property type="protein sequence ID" value="KEF55583.1"/>
    <property type="molecule type" value="Genomic_DNA"/>
</dbReference>
<keyword evidence="2" id="KW-0472">Membrane</keyword>
<feature type="transmembrane region" description="Helical" evidence="2">
    <location>
        <begin position="12"/>
        <end position="35"/>
    </location>
</feature>
<organism evidence="4 5">
    <name type="scientific">Exophiala aquamarina CBS 119918</name>
    <dbReference type="NCBI Taxonomy" id="1182545"/>
    <lineage>
        <taxon>Eukaryota</taxon>
        <taxon>Fungi</taxon>
        <taxon>Dikarya</taxon>
        <taxon>Ascomycota</taxon>
        <taxon>Pezizomycotina</taxon>
        <taxon>Eurotiomycetes</taxon>
        <taxon>Chaetothyriomycetidae</taxon>
        <taxon>Chaetothyriales</taxon>
        <taxon>Herpotrichiellaceae</taxon>
        <taxon>Exophiala</taxon>
    </lineage>
</organism>
<dbReference type="OrthoDB" id="3862662at2759"/>
<sequence>MTSFSLFHRPSFIATLYAISSVKLLAALLASIFAFSARHMVVSDAVALATDTNSFDDGLGPLLPPKHFEDMSLRYVDEALIEYSIRSPPLCILQGLILQTFSQLIKGVRGAAWRRLGVCVRVAYELDLHYVDRDKYARTAKPGRLVSDQRGPPRLVGDLKDRCLR</sequence>
<protein>
    <recommendedName>
        <fullName evidence="3">Xylanolytic transcriptional activator regulatory domain-containing protein</fullName>
    </recommendedName>
</protein>
<reference evidence="4 5" key="1">
    <citation type="submission" date="2013-03" db="EMBL/GenBank/DDBJ databases">
        <title>The Genome Sequence of Exophiala aquamarina CBS 119918.</title>
        <authorList>
            <consortium name="The Broad Institute Genomics Platform"/>
            <person name="Cuomo C."/>
            <person name="de Hoog S."/>
            <person name="Gorbushina A."/>
            <person name="Walker B."/>
            <person name="Young S.K."/>
            <person name="Zeng Q."/>
            <person name="Gargeya S."/>
            <person name="Fitzgerald M."/>
            <person name="Haas B."/>
            <person name="Abouelleil A."/>
            <person name="Allen A.W."/>
            <person name="Alvarado L."/>
            <person name="Arachchi H.M."/>
            <person name="Berlin A.M."/>
            <person name="Chapman S.B."/>
            <person name="Gainer-Dewar J."/>
            <person name="Goldberg J."/>
            <person name="Griggs A."/>
            <person name="Gujja S."/>
            <person name="Hansen M."/>
            <person name="Howarth C."/>
            <person name="Imamovic A."/>
            <person name="Ireland A."/>
            <person name="Larimer J."/>
            <person name="McCowan C."/>
            <person name="Murphy C."/>
            <person name="Pearson M."/>
            <person name="Poon T.W."/>
            <person name="Priest M."/>
            <person name="Roberts A."/>
            <person name="Saif S."/>
            <person name="Shea T."/>
            <person name="Sisk P."/>
            <person name="Sykes S."/>
            <person name="Wortman J."/>
            <person name="Nusbaum C."/>
            <person name="Birren B."/>
        </authorList>
    </citation>
    <scope>NUCLEOTIDE SEQUENCE [LARGE SCALE GENOMIC DNA]</scope>
    <source>
        <strain evidence="4 5">CBS 119918</strain>
    </source>
</reference>
<evidence type="ECO:0000256" key="2">
    <source>
        <dbReference type="SAM" id="Phobius"/>
    </source>
</evidence>
<evidence type="ECO:0000256" key="1">
    <source>
        <dbReference type="ARBA" id="ARBA00023242"/>
    </source>
</evidence>
<keyword evidence="2" id="KW-1133">Transmembrane helix</keyword>
<comment type="caution">
    <text evidence="4">The sequence shown here is derived from an EMBL/GenBank/DDBJ whole genome shotgun (WGS) entry which is preliminary data.</text>
</comment>
<dbReference type="GeneID" id="25283246"/>
<keyword evidence="2" id="KW-0812">Transmembrane</keyword>
<gene>
    <name evidence="4" type="ORF">A1O9_08333</name>
</gene>
<proteinExistence type="predicted"/>
<dbReference type="Pfam" id="PF04082">
    <property type="entry name" value="Fungal_trans"/>
    <property type="match status" value="1"/>
</dbReference>
<dbReference type="InterPro" id="IPR007219">
    <property type="entry name" value="XnlR_reg_dom"/>
</dbReference>
<dbReference type="AlphaFoldDB" id="A0A072P8H1"/>
<dbReference type="GO" id="GO:0003677">
    <property type="term" value="F:DNA binding"/>
    <property type="evidence" value="ECO:0007669"/>
    <property type="project" value="InterPro"/>
</dbReference>
<dbReference type="RefSeq" id="XP_013258173.1">
    <property type="nucleotide sequence ID" value="XM_013402719.1"/>
</dbReference>
<evidence type="ECO:0000313" key="4">
    <source>
        <dbReference type="EMBL" id="KEF55583.1"/>
    </source>
</evidence>
<keyword evidence="1" id="KW-0539">Nucleus</keyword>
<dbReference type="VEuPathDB" id="FungiDB:A1O9_08333"/>
<dbReference type="GO" id="GO:0006351">
    <property type="term" value="P:DNA-templated transcription"/>
    <property type="evidence" value="ECO:0007669"/>
    <property type="project" value="InterPro"/>
</dbReference>
<dbReference type="Proteomes" id="UP000027920">
    <property type="component" value="Unassembled WGS sequence"/>
</dbReference>
<keyword evidence="5" id="KW-1185">Reference proteome</keyword>
<dbReference type="HOGENOM" id="CLU_1610759_0_0_1"/>